<proteinExistence type="predicted"/>
<dbReference type="Pfam" id="PF07811">
    <property type="entry name" value="TadE"/>
    <property type="match status" value="1"/>
</dbReference>
<name>A0ABT0RW40_9SPHN</name>
<accession>A0ABT0RW40</accession>
<sequence>MALVAPLLCAIMLGSVELGSFFYNEHILTKAVRDGARYAARRSFSFYESGGNCANPTDATLIANVRALVRTSLLSAGTDRFPDIQDSDITVTAACSATVSGQSMSGIYQGRTGGTAGAPVVTVTASIDYNPVIGAFGFTGAGLKLNARQQAAVMGI</sequence>
<dbReference type="EMBL" id="JAMGBA010000002">
    <property type="protein sequence ID" value="MCL6698910.1"/>
    <property type="molecule type" value="Genomic_DNA"/>
</dbReference>
<feature type="domain" description="TadE-like" evidence="1">
    <location>
        <begin position="1"/>
        <end position="37"/>
    </location>
</feature>
<keyword evidence="3" id="KW-1185">Reference proteome</keyword>
<reference evidence="2 3" key="1">
    <citation type="submission" date="2022-05" db="EMBL/GenBank/DDBJ databases">
        <authorList>
            <person name="Jo J.-H."/>
            <person name="Im W.-T."/>
        </authorList>
    </citation>
    <scope>NUCLEOTIDE SEQUENCE [LARGE SCALE GENOMIC DNA]</scope>
    <source>
        <strain evidence="2 3">NSE70-1</strain>
    </source>
</reference>
<dbReference type="Proteomes" id="UP001203410">
    <property type="component" value="Unassembled WGS sequence"/>
</dbReference>
<dbReference type="InterPro" id="IPR012495">
    <property type="entry name" value="TadE-like_dom"/>
</dbReference>
<gene>
    <name evidence="2" type="ORF">LZ496_08970</name>
</gene>
<protein>
    <submittedName>
        <fullName evidence="2">Pilus assembly protein</fullName>
    </submittedName>
</protein>
<evidence type="ECO:0000259" key="1">
    <source>
        <dbReference type="Pfam" id="PF07811"/>
    </source>
</evidence>
<evidence type="ECO:0000313" key="3">
    <source>
        <dbReference type="Proteomes" id="UP001203410"/>
    </source>
</evidence>
<organism evidence="2 3">
    <name type="scientific">Sphingomonas caseinilyticus</name>
    <dbReference type="NCBI Taxonomy" id="2908205"/>
    <lineage>
        <taxon>Bacteria</taxon>
        <taxon>Pseudomonadati</taxon>
        <taxon>Pseudomonadota</taxon>
        <taxon>Alphaproteobacteria</taxon>
        <taxon>Sphingomonadales</taxon>
        <taxon>Sphingomonadaceae</taxon>
        <taxon>Sphingomonas</taxon>
    </lineage>
</organism>
<evidence type="ECO:0000313" key="2">
    <source>
        <dbReference type="EMBL" id="MCL6698910.1"/>
    </source>
</evidence>
<comment type="caution">
    <text evidence="2">The sequence shown here is derived from an EMBL/GenBank/DDBJ whole genome shotgun (WGS) entry which is preliminary data.</text>
</comment>